<feature type="region of interest" description="Disordered" evidence="1">
    <location>
        <begin position="1"/>
        <end position="64"/>
    </location>
</feature>
<proteinExistence type="predicted"/>
<name>A0A8S3FF43_9BILA</name>
<sequence length="136" mass="15166">MSSLNDMELFDDVADEGGLEPQPLSDDDLPSDDDNDDDDDDDDDEFDKSDVAHDSMNIKKPLAGMLPNTYDGKTAEELFPAFKPNAILQFNKIFGAGKSNHLPKLWTNLRRPSVKENVNHEIREATVAECVVDNEV</sequence>
<evidence type="ECO:0000256" key="1">
    <source>
        <dbReference type="SAM" id="MobiDB-lite"/>
    </source>
</evidence>
<protein>
    <submittedName>
        <fullName evidence="2">Uncharacterized protein</fullName>
    </submittedName>
</protein>
<gene>
    <name evidence="2" type="ORF">BYL167_LOCUS67153</name>
</gene>
<dbReference type="AlphaFoldDB" id="A0A8S3FF43"/>
<comment type="caution">
    <text evidence="2">The sequence shown here is derived from an EMBL/GenBank/DDBJ whole genome shotgun (WGS) entry which is preliminary data.</text>
</comment>
<evidence type="ECO:0000313" key="2">
    <source>
        <dbReference type="EMBL" id="CAF5121615.1"/>
    </source>
</evidence>
<feature type="non-terminal residue" evidence="2">
    <location>
        <position position="136"/>
    </location>
</feature>
<feature type="non-terminal residue" evidence="2">
    <location>
        <position position="1"/>
    </location>
</feature>
<feature type="compositionally biased region" description="Acidic residues" evidence="1">
    <location>
        <begin position="8"/>
        <end position="18"/>
    </location>
</feature>
<feature type="compositionally biased region" description="Acidic residues" evidence="1">
    <location>
        <begin position="25"/>
        <end position="47"/>
    </location>
</feature>
<evidence type="ECO:0000313" key="3">
    <source>
        <dbReference type="Proteomes" id="UP000681967"/>
    </source>
</evidence>
<dbReference type="Proteomes" id="UP000681967">
    <property type="component" value="Unassembled WGS sequence"/>
</dbReference>
<accession>A0A8S3FF43</accession>
<feature type="compositionally biased region" description="Basic and acidic residues" evidence="1">
    <location>
        <begin position="48"/>
        <end position="57"/>
    </location>
</feature>
<reference evidence="2" key="1">
    <citation type="submission" date="2021-02" db="EMBL/GenBank/DDBJ databases">
        <authorList>
            <person name="Nowell W R."/>
        </authorList>
    </citation>
    <scope>NUCLEOTIDE SEQUENCE</scope>
</reference>
<dbReference type="EMBL" id="CAJOBH010244864">
    <property type="protein sequence ID" value="CAF5121615.1"/>
    <property type="molecule type" value="Genomic_DNA"/>
</dbReference>
<organism evidence="2 3">
    <name type="scientific">Rotaria magnacalcarata</name>
    <dbReference type="NCBI Taxonomy" id="392030"/>
    <lineage>
        <taxon>Eukaryota</taxon>
        <taxon>Metazoa</taxon>
        <taxon>Spiralia</taxon>
        <taxon>Gnathifera</taxon>
        <taxon>Rotifera</taxon>
        <taxon>Eurotatoria</taxon>
        <taxon>Bdelloidea</taxon>
        <taxon>Philodinida</taxon>
        <taxon>Philodinidae</taxon>
        <taxon>Rotaria</taxon>
    </lineage>
</organism>